<name>A0A4C1ZU90_EUMVA</name>
<protein>
    <submittedName>
        <fullName evidence="1">Uncharacterized protein</fullName>
    </submittedName>
</protein>
<proteinExistence type="predicted"/>
<accession>A0A4C1ZU90</accession>
<dbReference type="Proteomes" id="UP000299102">
    <property type="component" value="Unassembled WGS sequence"/>
</dbReference>
<keyword evidence="2" id="KW-1185">Reference proteome</keyword>
<sequence length="96" mass="10599">MDPKPIPNSSEQMTIFTGSEQPSRLTRLVPNTRHRGIIPSHAYGAVEEQVAEHMAPWIATVLFQSASLLPAFEAESCCLCGHTYDFSISVKTVYGF</sequence>
<gene>
    <name evidence="1" type="ORF">EVAR_67988_1</name>
</gene>
<evidence type="ECO:0000313" key="1">
    <source>
        <dbReference type="EMBL" id="GBP90167.1"/>
    </source>
</evidence>
<organism evidence="1 2">
    <name type="scientific">Eumeta variegata</name>
    <name type="common">Bagworm moth</name>
    <name type="synonym">Eumeta japonica</name>
    <dbReference type="NCBI Taxonomy" id="151549"/>
    <lineage>
        <taxon>Eukaryota</taxon>
        <taxon>Metazoa</taxon>
        <taxon>Ecdysozoa</taxon>
        <taxon>Arthropoda</taxon>
        <taxon>Hexapoda</taxon>
        <taxon>Insecta</taxon>
        <taxon>Pterygota</taxon>
        <taxon>Neoptera</taxon>
        <taxon>Endopterygota</taxon>
        <taxon>Lepidoptera</taxon>
        <taxon>Glossata</taxon>
        <taxon>Ditrysia</taxon>
        <taxon>Tineoidea</taxon>
        <taxon>Psychidae</taxon>
        <taxon>Oiketicinae</taxon>
        <taxon>Eumeta</taxon>
    </lineage>
</organism>
<reference evidence="1 2" key="1">
    <citation type="journal article" date="2019" name="Commun. Biol.">
        <title>The bagworm genome reveals a unique fibroin gene that provides high tensile strength.</title>
        <authorList>
            <person name="Kono N."/>
            <person name="Nakamura H."/>
            <person name="Ohtoshi R."/>
            <person name="Tomita M."/>
            <person name="Numata K."/>
            <person name="Arakawa K."/>
        </authorList>
    </citation>
    <scope>NUCLEOTIDE SEQUENCE [LARGE SCALE GENOMIC DNA]</scope>
</reference>
<evidence type="ECO:0000313" key="2">
    <source>
        <dbReference type="Proteomes" id="UP000299102"/>
    </source>
</evidence>
<comment type="caution">
    <text evidence="1">The sequence shown here is derived from an EMBL/GenBank/DDBJ whole genome shotgun (WGS) entry which is preliminary data.</text>
</comment>
<dbReference type="AlphaFoldDB" id="A0A4C1ZU90"/>
<dbReference type="EMBL" id="BGZK01002063">
    <property type="protein sequence ID" value="GBP90167.1"/>
    <property type="molecule type" value="Genomic_DNA"/>
</dbReference>